<comment type="caution">
    <text evidence="1">The sequence shown here is derived from an EMBL/GenBank/DDBJ whole genome shotgun (WGS) entry which is preliminary data.</text>
</comment>
<protein>
    <submittedName>
        <fullName evidence="1">Uncharacterized protein</fullName>
    </submittedName>
</protein>
<organism evidence="1 2">
    <name type="scientific">Agitococcus lubricus</name>
    <dbReference type="NCBI Taxonomy" id="1077255"/>
    <lineage>
        <taxon>Bacteria</taxon>
        <taxon>Pseudomonadati</taxon>
        <taxon>Pseudomonadota</taxon>
        <taxon>Gammaproteobacteria</taxon>
        <taxon>Moraxellales</taxon>
        <taxon>Moraxellaceae</taxon>
        <taxon>Agitococcus</taxon>
    </lineage>
</organism>
<evidence type="ECO:0000313" key="1">
    <source>
        <dbReference type="EMBL" id="PTQ88169.1"/>
    </source>
</evidence>
<dbReference type="AlphaFoldDB" id="A0A2T5IW77"/>
<sequence length="34" mass="3667">MYQILMDSDIDALGSLDISAMKFATMLGREDAGS</sequence>
<gene>
    <name evidence="1" type="ORF">C8N29_11428</name>
</gene>
<evidence type="ECO:0000313" key="2">
    <source>
        <dbReference type="Proteomes" id="UP000244223"/>
    </source>
</evidence>
<dbReference type="Proteomes" id="UP000244223">
    <property type="component" value="Unassembled WGS sequence"/>
</dbReference>
<keyword evidence="2" id="KW-1185">Reference proteome</keyword>
<dbReference type="EMBL" id="QAON01000014">
    <property type="protein sequence ID" value="PTQ88169.1"/>
    <property type="molecule type" value="Genomic_DNA"/>
</dbReference>
<reference evidence="1 2" key="1">
    <citation type="submission" date="2018-04" db="EMBL/GenBank/DDBJ databases">
        <title>Genomic Encyclopedia of Archaeal and Bacterial Type Strains, Phase II (KMG-II): from individual species to whole genera.</title>
        <authorList>
            <person name="Goeker M."/>
        </authorList>
    </citation>
    <scope>NUCLEOTIDE SEQUENCE [LARGE SCALE GENOMIC DNA]</scope>
    <source>
        <strain evidence="1 2">DSM 5822</strain>
    </source>
</reference>
<accession>A0A2T5IW77</accession>
<proteinExistence type="predicted"/>
<name>A0A2T5IW77_9GAMM</name>